<dbReference type="RefSeq" id="WP_344802687.1">
    <property type="nucleotide sequence ID" value="NZ_BAABBO010000001.1"/>
</dbReference>
<reference evidence="3" key="1">
    <citation type="journal article" date="2019" name="Int. J. Syst. Evol. Microbiol.">
        <title>The Global Catalogue of Microorganisms (GCM) 10K type strain sequencing project: providing services to taxonomists for standard genome sequencing and annotation.</title>
        <authorList>
            <consortium name="The Broad Institute Genomics Platform"/>
            <consortium name="The Broad Institute Genome Sequencing Center for Infectious Disease"/>
            <person name="Wu L."/>
            <person name="Ma J."/>
        </authorList>
    </citation>
    <scope>NUCLEOTIDE SEQUENCE [LARGE SCALE GENOMIC DNA]</scope>
    <source>
        <strain evidence="3">JCM 17555</strain>
    </source>
</reference>
<evidence type="ECO:0000313" key="3">
    <source>
        <dbReference type="Proteomes" id="UP001501337"/>
    </source>
</evidence>
<organism evidence="2 3">
    <name type="scientific">Allohahella marinimesophila</name>
    <dbReference type="NCBI Taxonomy" id="1054972"/>
    <lineage>
        <taxon>Bacteria</taxon>
        <taxon>Pseudomonadati</taxon>
        <taxon>Pseudomonadota</taxon>
        <taxon>Gammaproteobacteria</taxon>
        <taxon>Oceanospirillales</taxon>
        <taxon>Hahellaceae</taxon>
        <taxon>Allohahella</taxon>
    </lineage>
</organism>
<protein>
    <recommendedName>
        <fullName evidence="4">Peptidase C13 family protein</fullName>
    </recommendedName>
</protein>
<feature type="transmembrane region" description="Helical" evidence="1">
    <location>
        <begin position="33"/>
        <end position="51"/>
    </location>
</feature>
<evidence type="ECO:0008006" key="4">
    <source>
        <dbReference type="Google" id="ProtNLM"/>
    </source>
</evidence>
<dbReference type="Gene3D" id="3.40.50.1460">
    <property type="match status" value="1"/>
</dbReference>
<keyword evidence="1" id="KW-1133">Transmembrane helix</keyword>
<feature type="transmembrane region" description="Helical" evidence="1">
    <location>
        <begin position="152"/>
        <end position="174"/>
    </location>
</feature>
<feature type="transmembrane region" description="Helical" evidence="1">
    <location>
        <begin position="63"/>
        <end position="81"/>
    </location>
</feature>
<dbReference type="InterPro" id="IPR001096">
    <property type="entry name" value="Peptidase_C13"/>
</dbReference>
<dbReference type="Proteomes" id="UP001501337">
    <property type="component" value="Unassembled WGS sequence"/>
</dbReference>
<accession>A0ABP7NJT9</accession>
<sequence length="454" mass="50091">MLPTLLYNLIAGLRLVLFRPFGQIGFRYSMTAFWSIVLLNLLLVAGLQKAGIDEPVLLQAEGIFPEAFFILLVLLSGYLISRCLGSRLLQFRFPVIFLNAAFWMQLISGLYKNSSAGGTLAWALYWLIQLWLLLVIFRVLKHAARADCEGAVVRRWLAGLAFAIVAQSPQYFLYPFEFWVPARYALAEASGEAEDLPMLNAEAVLTSQTDLLKQQLLALEPSKPGEVDAYFLGYAPWGDQKVFANEVRFARKRFDDSFGTRGRSLSLINDGDNVDTQALAISSNLAASLQWLGRIAQPKEDVLYLFITSHGGENHDIGTVLANLPLNDLPAAGLASLLASSGFKWKVVIVSSCYSGGHIPLLADDTTMVITASRADRTSFGCTDDAEYTYFGRAFLVEALENNRDFQDAFELARVVIARREATEGFTPSEPQIAVGGAIEAYLEEALTVSLKQD</sequence>
<comment type="caution">
    <text evidence="2">The sequence shown here is derived from an EMBL/GenBank/DDBJ whole genome shotgun (WGS) entry which is preliminary data.</text>
</comment>
<keyword evidence="3" id="KW-1185">Reference proteome</keyword>
<name>A0ABP7NJT9_9GAMM</name>
<keyword evidence="1" id="KW-0812">Transmembrane</keyword>
<dbReference type="EMBL" id="BAABBO010000001">
    <property type="protein sequence ID" value="GAA3947725.1"/>
    <property type="molecule type" value="Genomic_DNA"/>
</dbReference>
<proteinExistence type="predicted"/>
<gene>
    <name evidence="2" type="ORF">GCM10022278_03660</name>
</gene>
<keyword evidence="1" id="KW-0472">Membrane</keyword>
<feature type="transmembrane region" description="Helical" evidence="1">
    <location>
        <begin position="6"/>
        <end position="26"/>
    </location>
</feature>
<evidence type="ECO:0000313" key="2">
    <source>
        <dbReference type="EMBL" id="GAA3947725.1"/>
    </source>
</evidence>
<dbReference type="Pfam" id="PF01650">
    <property type="entry name" value="Peptidase_C13"/>
    <property type="match status" value="1"/>
</dbReference>
<evidence type="ECO:0000256" key="1">
    <source>
        <dbReference type="SAM" id="Phobius"/>
    </source>
</evidence>
<feature type="transmembrane region" description="Helical" evidence="1">
    <location>
        <begin position="123"/>
        <end position="140"/>
    </location>
</feature>
<feature type="transmembrane region" description="Helical" evidence="1">
    <location>
        <begin position="93"/>
        <end position="111"/>
    </location>
</feature>